<feature type="domain" description="SpoVT-AbrB" evidence="1">
    <location>
        <begin position="4"/>
        <end position="49"/>
    </location>
</feature>
<dbReference type="AlphaFoldDB" id="A0A0F9NTP7"/>
<sequence length="78" mass="9241">MEIITKITVSEKGQITIPKEVRTRLNILKGDKIIVYLKGNEIILKKPEKRRLVEILRSHTTWGVKGVEFQRKLREEWD</sequence>
<organism evidence="2">
    <name type="scientific">marine sediment metagenome</name>
    <dbReference type="NCBI Taxonomy" id="412755"/>
    <lineage>
        <taxon>unclassified sequences</taxon>
        <taxon>metagenomes</taxon>
        <taxon>ecological metagenomes</taxon>
    </lineage>
</organism>
<dbReference type="SUPFAM" id="SSF89447">
    <property type="entry name" value="AbrB/MazE/MraZ-like"/>
    <property type="match status" value="1"/>
</dbReference>
<dbReference type="InterPro" id="IPR007159">
    <property type="entry name" value="SpoVT-AbrB_dom"/>
</dbReference>
<dbReference type="GO" id="GO:0003677">
    <property type="term" value="F:DNA binding"/>
    <property type="evidence" value="ECO:0007669"/>
    <property type="project" value="InterPro"/>
</dbReference>
<dbReference type="NCBIfam" id="TIGR01439">
    <property type="entry name" value="lp_hng_hel_AbrB"/>
    <property type="match status" value="1"/>
</dbReference>
<dbReference type="SMART" id="SM00966">
    <property type="entry name" value="SpoVT_AbrB"/>
    <property type="match status" value="1"/>
</dbReference>
<dbReference type="PANTHER" id="PTHR34860">
    <property type="entry name" value="REPRESSOR-LIKE PROTEIN SSO7C3"/>
    <property type="match status" value="1"/>
</dbReference>
<comment type="caution">
    <text evidence="2">The sequence shown here is derived from an EMBL/GenBank/DDBJ whole genome shotgun (WGS) entry which is preliminary data.</text>
</comment>
<dbReference type="Pfam" id="PF04014">
    <property type="entry name" value="MazE_antitoxin"/>
    <property type="match status" value="1"/>
</dbReference>
<proteinExistence type="predicted"/>
<name>A0A0F9NTP7_9ZZZZ</name>
<gene>
    <name evidence="2" type="ORF">LCGC14_0985960</name>
</gene>
<dbReference type="EMBL" id="LAZR01003712">
    <property type="protein sequence ID" value="KKN15442.1"/>
    <property type="molecule type" value="Genomic_DNA"/>
</dbReference>
<evidence type="ECO:0000259" key="1">
    <source>
        <dbReference type="PROSITE" id="PS51740"/>
    </source>
</evidence>
<dbReference type="InterPro" id="IPR037914">
    <property type="entry name" value="SpoVT-AbrB_sf"/>
</dbReference>
<dbReference type="Gene3D" id="2.10.260.10">
    <property type="match status" value="1"/>
</dbReference>
<accession>A0A0F9NTP7</accession>
<dbReference type="PROSITE" id="PS51740">
    <property type="entry name" value="SPOVT_ABRB"/>
    <property type="match status" value="1"/>
</dbReference>
<dbReference type="PANTHER" id="PTHR34860:SF6">
    <property type="entry name" value="REPRESSOR-LIKE PROTEIN SSO7C3"/>
    <property type="match status" value="1"/>
</dbReference>
<dbReference type="InterPro" id="IPR052975">
    <property type="entry name" value="Repressor-like_regulatory"/>
</dbReference>
<reference evidence="2" key="1">
    <citation type="journal article" date="2015" name="Nature">
        <title>Complex archaea that bridge the gap between prokaryotes and eukaryotes.</title>
        <authorList>
            <person name="Spang A."/>
            <person name="Saw J.H."/>
            <person name="Jorgensen S.L."/>
            <person name="Zaremba-Niedzwiedzka K."/>
            <person name="Martijn J."/>
            <person name="Lind A.E."/>
            <person name="van Eijk R."/>
            <person name="Schleper C."/>
            <person name="Guy L."/>
            <person name="Ettema T.J."/>
        </authorList>
    </citation>
    <scope>NUCLEOTIDE SEQUENCE</scope>
</reference>
<protein>
    <recommendedName>
        <fullName evidence="1">SpoVT-AbrB domain-containing protein</fullName>
    </recommendedName>
</protein>
<evidence type="ECO:0000313" key="2">
    <source>
        <dbReference type="EMBL" id="KKN15442.1"/>
    </source>
</evidence>